<reference evidence="7" key="1">
    <citation type="submission" date="2018-01" db="EMBL/GenBank/DDBJ databases">
        <authorList>
            <person name="Mao J.F."/>
        </authorList>
    </citation>
    <scope>NUCLEOTIDE SEQUENCE</scope>
    <source>
        <strain evidence="7">Huo1</strain>
        <tissue evidence="7">Leaf</tissue>
    </source>
</reference>
<keyword evidence="2" id="KW-1133">Transmembrane helix</keyword>
<reference evidence="7" key="2">
    <citation type="submission" date="2020-08" db="EMBL/GenBank/DDBJ databases">
        <title>Plant Genome Project.</title>
        <authorList>
            <person name="Zhang R.-G."/>
        </authorList>
    </citation>
    <scope>NUCLEOTIDE SEQUENCE</scope>
    <source>
        <strain evidence="7">Huo1</strain>
        <tissue evidence="7">Leaf</tissue>
    </source>
</reference>
<dbReference type="GO" id="GO:0003676">
    <property type="term" value="F:nucleic acid binding"/>
    <property type="evidence" value="ECO:0007669"/>
    <property type="project" value="InterPro"/>
</dbReference>
<dbReference type="InterPro" id="IPR025724">
    <property type="entry name" value="GAG-pre-integrase_dom"/>
</dbReference>
<feature type="transmembrane region" description="Helical" evidence="2">
    <location>
        <begin position="487"/>
        <end position="509"/>
    </location>
</feature>
<evidence type="ECO:0000256" key="1">
    <source>
        <dbReference type="SAM" id="MobiDB-lite"/>
    </source>
</evidence>
<dbReference type="SUPFAM" id="SSF53098">
    <property type="entry name" value="Ribonuclease H-like"/>
    <property type="match status" value="1"/>
</dbReference>
<dbReference type="InterPro" id="IPR012337">
    <property type="entry name" value="RNaseH-like_sf"/>
</dbReference>
<organism evidence="7">
    <name type="scientific">Salvia splendens</name>
    <name type="common">Scarlet sage</name>
    <dbReference type="NCBI Taxonomy" id="180675"/>
    <lineage>
        <taxon>Eukaryota</taxon>
        <taxon>Viridiplantae</taxon>
        <taxon>Streptophyta</taxon>
        <taxon>Embryophyta</taxon>
        <taxon>Tracheophyta</taxon>
        <taxon>Spermatophyta</taxon>
        <taxon>Magnoliopsida</taxon>
        <taxon>eudicotyledons</taxon>
        <taxon>Gunneridae</taxon>
        <taxon>Pentapetalae</taxon>
        <taxon>asterids</taxon>
        <taxon>lamiids</taxon>
        <taxon>Lamiales</taxon>
        <taxon>Lamiaceae</taxon>
        <taxon>Nepetoideae</taxon>
        <taxon>Mentheae</taxon>
        <taxon>Salviinae</taxon>
        <taxon>Salvia</taxon>
        <taxon>Salvia subgen. Calosphace</taxon>
        <taxon>core Calosphace</taxon>
    </lineage>
</organism>
<dbReference type="InterPro" id="IPR054722">
    <property type="entry name" value="PolX-like_BBD"/>
</dbReference>
<dbReference type="Gene3D" id="3.30.420.10">
    <property type="entry name" value="Ribonuclease H-like superfamily/Ribonuclease H"/>
    <property type="match status" value="1"/>
</dbReference>
<dbReference type="PANTHER" id="PTHR47481">
    <property type="match status" value="1"/>
</dbReference>
<dbReference type="EMBL" id="PNBA02000016">
    <property type="protein sequence ID" value="KAG6397102.1"/>
    <property type="molecule type" value="Genomic_DNA"/>
</dbReference>
<feature type="region of interest" description="Disordered" evidence="1">
    <location>
        <begin position="569"/>
        <end position="590"/>
    </location>
</feature>
<dbReference type="Pfam" id="PF22936">
    <property type="entry name" value="Pol_BBD"/>
    <property type="match status" value="1"/>
</dbReference>
<comment type="caution">
    <text evidence="7">The sequence shown here is derived from an EMBL/GenBank/DDBJ whole genome shotgun (WGS) entry which is preliminary data.</text>
</comment>
<evidence type="ECO:0000259" key="5">
    <source>
        <dbReference type="Pfam" id="PF22936"/>
    </source>
</evidence>
<dbReference type="InterPro" id="IPR005162">
    <property type="entry name" value="Retrotrans_gag_dom"/>
</dbReference>
<feature type="compositionally biased region" description="Low complexity" evidence="1">
    <location>
        <begin position="628"/>
        <end position="645"/>
    </location>
</feature>
<dbReference type="Pfam" id="PF25597">
    <property type="entry name" value="SH3_retrovirus"/>
    <property type="match status" value="1"/>
</dbReference>
<feature type="domain" description="Retrotransposon gag" evidence="3">
    <location>
        <begin position="21"/>
        <end position="98"/>
    </location>
</feature>
<dbReference type="PANTHER" id="PTHR47481:SF35">
    <property type="entry name" value="ZINC FINGER, CCHC-TYPE-RELATED"/>
    <property type="match status" value="1"/>
</dbReference>
<feature type="domain" description="Retroviral polymerase SH3-like" evidence="6">
    <location>
        <begin position="507"/>
        <end position="547"/>
    </location>
</feature>
<sequence length="857" mass="94514">MKDRKLLSVIWTSLSAEAMFEVIECSSSHSDWSTLQVAFSDSSASRTHQLREELLSLRRGAQSVEEYGQKFKGLCDQLSAINRTVDDSDKGHWFLGGLGTLYTSFSDTRLALTPMPMFRDLLHQAKQFESMLRAMDAPPTSLAAFSAEQGRTSNEQHLSGGQNSSSDFAFWRSFGSSSLHTTLPNMSWGALCRQVSPILNARNAIHSAHLAEAFKASCSVAPPASDWYLDSGASAHMTNQQSVLDSCAPYSGNGSAIVGNGNSLSISHIGSSKLTNDVQLLDVLVVPHITKNLLSISKLTTDYLVDVLFSDKSFVIQNRVTKSILAQGRRDKVLYLLDRGVPALVAALRGTTLKASFSLWHLRQGHVPFHVISLLNKLGHLSISSLLPDPSVCPSCHLGPAPIATPDGYEYYVVFVDDFSRFSWIYPVMEALNLLMPMFEFMSANGIHHHLSCPYTPQQNGRAERKHRHVTKTGLSMMFHSHAPASFGFDAFVAALISFPLGVTLAFFLGYNSTYKGFRCLDPASNQVFITRHAQFDKTLFPFPSESSSSSPSNLDIVSFRDGASLLSASAGPTPSVPTPSTLRPPLRHPSALLDDEESEVLYQSELSAHPEHVAQLQPEQPTPPATEPAAQVAPPATETAAQVAPPVQHPMVTRARAGIYKRRYPVDLSYTTLLSALVASLQPRGIKSVAKSPAWSSTMQEEIDSIHAHDTWDLMPRPPDTNIVGNDQSLLQRFISQTHKEFSIKDLSRLNYFLGLEVSYSNDGLFIGEVLVRDGSPFRDPTGALQYLIITRPDLSYAVNLVSQFLQSPTDDHFQALKRIILQNHVAHKRAKHIDLDYHFFGNLWLQENSLPSLFH</sequence>
<proteinExistence type="predicted"/>
<name>A0A8X8WLH8_SALSN</name>
<keyword evidence="2" id="KW-0472">Membrane</keyword>
<dbReference type="AlphaFoldDB" id="A0A8X8WLH8"/>
<evidence type="ECO:0000259" key="3">
    <source>
        <dbReference type="Pfam" id="PF03732"/>
    </source>
</evidence>
<keyword evidence="8" id="KW-1185">Reference proteome</keyword>
<evidence type="ECO:0000259" key="6">
    <source>
        <dbReference type="Pfam" id="PF25597"/>
    </source>
</evidence>
<feature type="domain" description="GAG-pre-integrase" evidence="4">
    <location>
        <begin position="353"/>
        <end position="399"/>
    </location>
</feature>
<keyword evidence="2" id="KW-0812">Transmembrane</keyword>
<evidence type="ECO:0000259" key="4">
    <source>
        <dbReference type="Pfam" id="PF13976"/>
    </source>
</evidence>
<feature type="region of interest" description="Disordered" evidence="1">
    <location>
        <begin position="612"/>
        <end position="645"/>
    </location>
</feature>
<feature type="domain" description="Retrovirus-related Pol polyprotein from transposon TNT 1-94-like beta-barrel" evidence="5">
    <location>
        <begin position="227"/>
        <end position="300"/>
    </location>
</feature>
<dbReference type="Pfam" id="PF03732">
    <property type="entry name" value="Retrotrans_gag"/>
    <property type="match status" value="1"/>
</dbReference>
<gene>
    <name evidence="7" type="ORF">SASPL_143266</name>
</gene>
<dbReference type="InterPro" id="IPR036397">
    <property type="entry name" value="RNaseH_sf"/>
</dbReference>
<dbReference type="Proteomes" id="UP000298416">
    <property type="component" value="Unassembled WGS sequence"/>
</dbReference>
<dbReference type="Pfam" id="PF13976">
    <property type="entry name" value="gag_pre-integrs"/>
    <property type="match status" value="1"/>
</dbReference>
<protein>
    <recommendedName>
        <fullName evidence="9">Integrase catalytic domain-containing protein</fullName>
    </recommendedName>
</protein>
<dbReference type="InterPro" id="IPR057670">
    <property type="entry name" value="SH3_retrovirus"/>
</dbReference>
<evidence type="ECO:0000313" key="7">
    <source>
        <dbReference type="EMBL" id="KAG6397102.1"/>
    </source>
</evidence>
<accession>A0A8X8WLH8</accession>
<evidence type="ECO:0000256" key="2">
    <source>
        <dbReference type="SAM" id="Phobius"/>
    </source>
</evidence>
<evidence type="ECO:0008006" key="9">
    <source>
        <dbReference type="Google" id="ProtNLM"/>
    </source>
</evidence>
<evidence type="ECO:0000313" key="8">
    <source>
        <dbReference type="Proteomes" id="UP000298416"/>
    </source>
</evidence>